<name>A0AAE2ZI15_PRORE</name>
<comment type="caution">
    <text evidence="2">The sequence shown here is derived from an EMBL/GenBank/DDBJ whole genome shotgun (WGS) entry which is preliminary data.</text>
</comment>
<evidence type="ECO:0000256" key="1">
    <source>
        <dbReference type="SAM" id="Phobius"/>
    </source>
</evidence>
<dbReference type="EMBL" id="JAHWLI010000120">
    <property type="protein sequence ID" value="MBW3118899.1"/>
    <property type="molecule type" value="Genomic_DNA"/>
</dbReference>
<feature type="transmembrane region" description="Helical" evidence="1">
    <location>
        <begin position="6"/>
        <end position="28"/>
    </location>
</feature>
<sequence length="133" mass="15464">MFDKIIAFLGHVSPLIGIITFFIGRWWGRKDAIAIARRNEWNKASEPVHVLALSHASELRSRLSKRIPISEQQIDSLLWHCDKKDADKIKSAWLNYKDIESRAGDEYWQDPSFNEWDEYVAAAEKLGHLTKKK</sequence>
<keyword evidence="1" id="KW-0472">Membrane</keyword>
<evidence type="ECO:0000313" key="2">
    <source>
        <dbReference type="EMBL" id="MBW3118899.1"/>
    </source>
</evidence>
<dbReference type="RefSeq" id="WP_219197827.1">
    <property type="nucleotide sequence ID" value="NZ_JAHWLI010000120.1"/>
</dbReference>
<keyword evidence="1" id="KW-0812">Transmembrane</keyword>
<dbReference type="Proteomes" id="UP001155882">
    <property type="component" value="Unassembled WGS sequence"/>
</dbReference>
<proteinExistence type="predicted"/>
<protein>
    <submittedName>
        <fullName evidence="2">Uncharacterized protein</fullName>
    </submittedName>
</protein>
<reference evidence="2" key="1">
    <citation type="submission" date="2021-07" db="EMBL/GenBank/DDBJ databases">
        <authorList>
            <person name="Stanton E."/>
        </authorList>
    </citation>
    <scope>NUCLEOTIDE SEQUENCE</scope>
    <source>
        <strain evidence="2">2021EL-01139</strain>
    </source>
</reference>
<evidence type="ECO:0000313" key="3">
    <source>
        <dbReference type="Proteomes" id="UP001155882"/>
    </source>
</evidence>
<organism evidence="2 3">
    <name type="scientific">Providencia rettgeri</name>
    <dbReference type="NCBI Taxonomy" id="587"/>
    <lineage>
        <taxon>Bacteria</taxon>
        <taxon>Pseudomonadati</taxon>
        <taxon>Pseudomonadota</taxon>
        <taxon>Gammaproteobacteria</taxon>
        <taxon>Enterobacterales</taxon>
        <taxon>Morganellaceae</taxon>
        <taxon>Providencia</taxon>
    </lineage>
</organism>
<gene>
    <name evidence="2" type="ORF">KYI77_20890</name>
</gene>
<dbReference type="AlphaFoldDB" id="A0AAE2ZI15"/>
<keyword evidence="1" id="KW-1133">Transmembrane helix</keyword>
<accession>A0AAE2ZI15</accession>